<evidence type="ECO:0000256" key="2">
    <source>
        <dbReference type="ARBA" id="ARBA00023002"/>
    </source>
</evidence>
<dbReference type="CDD" id="cd05233">
    <property type="entry name" value="SDR_c"/>
    <property type="match status" value="1"/>
</dbReference>
<dbReference type="PANTHER" id="PTHR42901">
    <property type="entry name" value="ALCOHOL DEHYDROGENASE"/>
    <property type="match status" value="1"/>
</dbReference>
<proteinExistence type="inferred from homology"/>
<dbReference type="Pfam" id="PF00106">
    <property type="entry name" value="adh_short"/>
    <property type="match status" value="1"/>
</dbReference>
<dbReference type="InterPro" id="IPR002347">
    <property type="entry name" value="SDR_fam"/>
</dbReference>
<evidence type="ECO:0000313" key="4">
    <source>
        <dbReference type="Proteomes" id="UP001610335"/>
    </source>
</evidence>
<dbReference type="EMBL" id="JBFXLS010000029">
    <property type="protein sequence ID" value="KAL2826640.1"/>
    <property type="molecule type" value="Genomic_DNA"/>
</dbReference>
<sequence length="294" mass="32095">MVLANGTDYTTPKSQTYPFIDPQKHNLSGKSVFITGASKGIGAAIAISYARAGASIIGIAARSAQGTTIAAIQEAATAAGRDILKILCYELDVTDVENVRTITEQFAQDSNNHLDILINNAGYLPRFTPITESDPEDWWRGFEVNVKGVFLVTQAMLPIMLGDRDSDRTVVNLTSTSAHRVSYGGSAYQMTKLLNVRFAEFIGVEYAGIGGVLAYAVNPGRVATEMGEKVKLGTGISLDDSPDLCADTITFLTSERREWLQGRYISALWNMEVVLQRKEEIVRNDFFKVRIAIG</sequence>
<accession>A0ABR4IFZ5</accession>
<evidence type="ECO:0000313" key="3">
    <source>
        <dbReference type="EMBL" id="KAL2826640.1"/>
    </source>
</evidence>
<reference evidence="3 4" key="1">
    <citation type="submission" date="2024-07" db="EMBL/GenBank/DDBJ databases">
        <title>Section-level genome sequencing and comparative genomics of Aspergillus sections Usti and Cavernicolus.</title>
        <authorList>
            <consortium name="Lawrence Berkeley National Laboratory"/>
            <person name="Nybo J.L."/>
            <person name="Vesth T.C."/>
            <person name="Theobald S."/>
            <person name="Frisvad J.C."/>
            <person name="Larsen T.O."/>
            <person name="Kjaerboelling I."/>
            <person name="Rothschild-Mancinelli K."/>
            <person name="Lyhne E.K."/>
            <person name="Kogle M.E."/>
            <person name="Barry K."/>
            <person name="Clum A."/>
            <person name="Na H."/>
            <person name="Ledsgaard L."/>
            <person name="Lin J."/>
            <person name="Lipzen A."/>
            <person name="Kuo A."/>
            <person name="Riley R."/>
            <person name="Mondo S."/>
            <person name="LaButti K."/>
            <person name="Haridas S."/>
            <person name="Pangalinan J."/>
            <person name="Salamov A.A."/>
            <person name="Simmons B.A."/>
            <person name="Magnuson J.K."/>
            <person name="Chen J."/>
            <person name="Drula E."/>
            <person name="Henrissat B."/>
            <person name="Wiebenga A."/>
            <person name="Lubbers R.J."/>
            <person name="Gomes A.C."/>
            <person name="Makela M.R."/>
            <person name="Stajich J."/>
            <person name="Grigoriev I.V."/>
            <person name="Mortensen U.H."/>
            <person name="De vries R.P."/>
            <person name="Baker S.E."/>
            <person name="Andersen M.R."/>
        </authorList>
    </citation>
    <scope>NUCLEOTIDE SEQUENCE [LARGE SCALE GENOMIC DNA]</scope>
    <source>
        <strain evidence="3 4">CBS 600.67</strain>
    </source>
</reference>
<keyword evidence="2" id="KW-0560">Oxidoreductase</keyword>
<evidence type="ECO:0000256" key="1">
    <source>
        <dbReference type="ARBA" id="ARBA00006484"/>
    </source>
</evidence>
<dbReference type="InterPro" id="IPR036291">
    <property type="entry name" value="NAD(P)-bd_dom_sf"/>
</dbReference>
<dbReference type="PANTHER" id="PTHR42901:SF1">
    <property type="entry name" value="ALCOHOL DEHYDROGENASE"/>
    <property type="match status" value="1"/>
</dbReference>
<comment type="similarity">
    <text evidence="1">Belongs to the short-chain dehydrogenases/reductases (SDR) family.</text>
</comment>
<dbReference type="PRINTS" id="PR00081">
    <property type="entry name" value="GDHRDH"/>
</dbReference>
<name>A0ABR4IFZ5_9EURO</name>
<evidence type="ECO:0008006" key="5">
    <source>
        <dbReference type="Google" id="ProtNLM"/>
    </source>
</evidence>
<dbReference type="Gene3D" id="3.40.50.720">
    <property type="entry name" value="NAD(P)-binding Rossmann-like Domain"/>
    <property type="match status" value="1"/>
</dbReference>
<protein>
    <recommendedName>
        <fullName evidence="5">NAD(P)-binding protein</fullName>
    </recommendedName>
</protein>
<organism evidence="3 4">
    <name type="scientific">Aspergillus cavernicola</name>
    <dbReference type="NCBI Taxonomy" id="176166"/>
    <lineage>
        <taxon>Eukaryota</taxon>
        <taxon>Fungi</taxon>
        <taxon>Dikarya</taxon>
        <taxon>Ascomycota</taxon>
        <taxon>Pezizomycotina</taxon>
        <taxon>Eurotiomycetes</taxon>
        <taxon>Eurotiomycetidae</taxon>
        <taxon>Eurotiales</taxon>
        <taxon>Aspergillaceae</taxon>
        <taxon>Aspergillus</taxon>
        <taxon>Aspergillus subgen. Nidulantes</taxon>
    </lineage>
</organism>
<dbReference type="SUPFAM" id="SSF51735">
    <property type="entry name" value="NAD(P)-binding Rossmann-fold domains"/>
    <property type="match status" value="1"/>
</dbReference>
<gene>
    <name evidence="3" type="ORF">BDW59DRAFT_179361</name>
</gene>
<comment type="caution">
    <text evidence="3">The sequence shown here is derived from an EMBL/GenBank/DDBJ whole genome shotgun (WGS) entry which is preliminary data.</text>
</comment>
<dbReference type="Proteomes" id="UP001610335">
    <property type="component" value="Unassembled WGS sequence"/>
</dbReference>
<keyword evidence="4" id="KW-1185">Reference proteome</keyword>